<evidence type="ECO:0000313" key="2">
    <source>
        <dbReference type="Proteomes" id="UP000187209"/>
    </source>
</evidence>
<organism evidence="1 2">
    <name type="scientific">Stentor coeruleus</name>
    <dbReference type="NCBI Taxonomy" id="5963"/>
    <lineage>
        <taxon>Eukaryota</taxon>
        <taxon>Sar</taxon>
        <taxon>Alveolata</taxon>
        <taxon>Ciliophora</taxon>
        <taxon>Postciliodesmatophora</taxon>
        <taxon>Heterotrichea</taxon>
        <taxon>Heterotrichida</taxon>
        <taxon>Stentoridae</taxon>
        <taxon>Stentor</taxon>
    </lineage>
</organism>
<accession>A0A1R2APW6</accession>
<dbReference type="EMBL" id="MPUH01001688">
    <property type="protein sequence ID" value="OMJ66557.1"/>
    <property type="molecule type" value="Genomic_DNA"/>
</dbReference>
<dbReference type="AlphaFoldDB" id="A0A1R2APW6"/>
<name>A0A1R2APW6_9CILI</name>
<sequence length="191" mass="22004">MDTNLKNPNNIHIPIPSIELVSANTINSSESLYKGIESIDISIPSNGSSADSIDIQVIKNKNKELFDVLNSRLSTFLNFNDNIITQSYDFLKSSLDELDEIKDTANDFEDKQFSLCDKDKFAVDILFKQINLLHSMYTYEIKKLERSRDELITVEEEETDLHFKLKNIEGEMCRLMIEEDSNRTTCKCTLF</sequence>
<protein>
    <submittedName>
        <fullName evidence="1">Uncharacterized protein</fullName>
    </submittedName>
</protein>
<gene>
    <name evidence="1" type="ORF">SteCoe_36554</name>
</gene>
<proteinExistence type="predicted"/>
<reference evidence="1 2" key="1">
    <citation type="submission" date="2016-11" db="EMBL/GenBank/DDBJ databases">
        <title>The macronuclear genome of Stentor coeruleus: a giant cell with tiny introns.</title>
        <authorList>
            <person name="Slabodnick M."/>
            <person name="Ruby J.G."/>
            <person name="Reiff S.B."/>
            <person name="Swart E.C."/>
            <person name="Gosai S."/>
            <person name="Prabakaran S."/>
            <person name="Witkowska E."/>
            <person name="Larue G.E."/>
            <person name="Fisher S."/>
            <person name="Freeman R.M."/>
            <person name="Gunawardena J."/>
            <person name="Chu W."/>
            <person name="Stover N.A."/>
            <person name="Gregory B.D."/>
            <person name="Nowacki M."/>
            <person name="Derisi J."/>
            <person name="Roy S.W."/>
            <person name="Marshall W.F."/>
            <person name="Sood P."/>
        </authorList>
    </citation>
    <scope>NUCLEOTIDE SEQUENCE [LARGE SCALE GENOMIC DNA]</scope>
    <source>
        <strain evidence="1">WM001</strain>
    </source>
</reference>
<evidence type="ECO:0000313" key="1">
    <source>
        <dbReference type="EMBL" id="OMJ66557.1"/>
    </source>
</evidence>
<dbReference type="Proteomes" id="UP000187209">
    <property type="component" value="Unassembled WGS sequence"/>
</dbReference>
<comment type="caution">
    <text evidence="1">The sequence shown here is derived from an EMBL/GenBank/DDBJ whole genome shotgun (WGS) entry which is preliminary data.</text>
</comment>
<keyword evidence="2" id="KW-1185">Reference proteome</keyword>